<dbReference type="GO" id="GO:0000145">
    <property type="term" value="C:exocyst"/>
    <property type="evidence" value="ECO:0007669"/>
    <property type="project" value="InterPro"/>
</dbReference>
<keyword evidence="6" id="KW-1185">Reference proteome</keyword>
<dbReference type="PANTHER" id="PTHR12542">
    <property type="entry name" value="EXOCYST COMPLEX PROTEIN EXO70"/>
    <property type="match status" value="1"/>
</dbReference>
<dbReference type="Gene3D" id="1.20.1280.170">
    <property type="entry name" value="Exocyst complex component Exo70"/>
    <property type="match status" value="1"/>
</dbReference>
<evidence type="ECO:0000313" key="6">
    <source>
        <dbReference type="Proteomes" id="UP001168098"/>
    </source>
</evidence>
<dbReference type="Proteomes" id="UP001168098">
    <property type="component" value="Unassembled WGS sequence"/>
</dbReference>
<dbReference type="Pfam" id="PF20669">
    <property type="entry name" value="Exo70_N"/>
    <property type="match status" value="1"/>
</dbReference>
<dbReference type="InterPro" id="IPR016159">
    <property type="entry name" value="Cullin_repeat-like_dom_sf"/>
</dbReference>
<dbReference type="GO" id="GO:0006887">
    <property type="term" value="P:exocytosis"/>
    <property type="evidence" value="ECO:0007669"/>
    <property type="project" value="UniProtKB-KW"/>
</dbReference>
<accession>A0AA38ZQN4</accession>
<dbReference type="InterPro" id="IPR046364">
    <property type="entry name" value="Exo70_C"/>
</dbReference>
<proteinExistence type="inferred from homology"/>
<organism evidence="5 6">
    <name type="scientific">Vitis rotundifolia</name>
    <name type="common">Muscadine grape</name>
    <dbReference type="NCBI Taxonomy" id="103349"/>
    <lineage>
        <taxon>Eukaryota</taxon>
        <taxon>Viridiplantae</taxon>
        <taxon>Streptophyta</taxon>
        <taxon>Embryophyta</taxon>
        <taxon>Tracheophyta</taxon>
        <taxon>Spermatophyta</taxon>
        <taxon>Magnoliopsida</taxon>
        <taxon>eudicotyledons</taxon>
        <taxon>Gunneridae</taxon>
        <taxon>Pentapetalae</taxon>
        <taxon>rosids</taxon>
        <taxon>Vitales</taxon>
        <taxon>Vitaceae</taxon>
        <taxon>Viteae</taxon>
        <taxon>Vitis</taxon>
    </lineage>
</organism>
<evidence type="ECO:0000259" key="4">
    <source>
        <dbReference type="Pfam" id="PF03081"/>
    </source>
</evidence>
<comment type="function">
    <text evidence="3">Component of the exocyst complex.</text>
</comment>
<dbReference type="GO" id="GO:0005546">
    <property type="term" value="F:phosphatidylinositol-4,5-bisphosphate binding"/>
    <property type="evidence" value="ECO:0007669"/>
    <property type="project" value="InterPro"/>
</dbReference>
<protein>
    <recommendedName>
        <fullName evidence="3">Exocyst subunit Exo70 family protein</fullName>
    </recommendedName>
</protein>
<name>A0AA38ZQN4_VITRO</name>
<evidence type="ECO:0000313" key="5">
    <source>
        <dbReference type="EMBL" id="KAJ9693495.1"/>
    </source>
</evidence>
<dbReference type="Pfam" id="PF03081">
    <property type="entry name" value="Exo70_C"/>
    <property type="match status" value="1"/>
</dbReference>
<gene>
    <name evidence="5" type="ORF">PVL29_012325</name>
</gene>
<reference evidence="5 6" key="1">
    <citation type="journal article" date="2023" name="BMC Biotechnol.">
        <title>Vitis rotundifolia cv Carlos genome sequencing.</title>
        <authorList>
            <person name="Huff M."/>
            <person name="Hulse-Kemp A."/>
            <person name="Scheffler B."/>
            <person name="Youngblood R."/>
            <person name="Simpson S."/>
            <person name="Babiker E."/>
            <person name="Staton M."/>
        </authorList>
    </citation>
    <scope>NUCLEOTIDE SEQUENCE [LARGE SCALE GENOMIC DNA]</scope>
    <source>
        <tissue evidence="5">Leaf</tissue>
    </source>
</reference>
<dbReference type="SUPFAM" id="SSF74788">
    <property type="entry name" value="Cullin repeat-like"/>
    <property type="match status" value="1"/>
</dbReference>
<evidence type="ECO:0000256" key="2">
    <source>
        <dbReference type="ARBA" id="ARBA00022448"/>
    </source>
</evidence>
<feature type="domain" description="Exocyst complex subunit Exo70 C-terminal" evidence="4">
    <location>
        <begin position="280"/>
        <end position="635"/>
    </location>
</feature>
<dbReference type="PANTHER" id="PTHR12542:SF85">
    <property type="entry name" value="EXOCYST SUBUNIT EXO70 FAMILY PROTEIN"/>
    <property type="match status" value="1"/>
</dbReference>
<dbReference type="EMBL" id="JARBHA010000009">
    <property type="protein sequence ID" value="KAJ9693495.1"/>
    <property type="molecule type" value="Genomic_DNA"/>
</dbReference>
<evidence type="ECO:0000256" key="1">
    <source>
        <dbReference type="ARBA" id="ARBA00006756"/>
    </source>
</evidence>
<keyword evidence="2 3" id="KW-0813">Transport</keyword>
<sequence>MAEVDSFQNLLAARMLLKTSLEKSRSVASALEKTGPRLEEIKQRLPSLEAAVRPLRVQKCSLAAVGGHISRAVGPAAAVLKVFDAIHGLEKSLSSDPTSDLYGYLLVVKRLEEALRFLAENCGLAIRWLEDVVEFLKDNAVTDDHRYLSNVTKSLNILRELQANEERARLDGGLLSAAYDKLETEYRRLLGENGVPLPIITSSSSVVAPSSLPDFVIQKLQAIIERLSANNRLENCISTYIDIRSSNVTACLEPLGLDYLEISIFEFDNFQNVESSIDLWSKHLQYAVKNLLELEYQLCNDVFEKIGLDVSIDCFARIAIQSGFLAFIQFGNTVTESKKDAVKLFKLLKIFHTLNELRLDFNRLFGGKSFIEIQIPTRHLIKRVIDGACEIFWELLPQVEVHRGTSPPSNGSVPSLVSFVVDYCNQLLQDDYRPTMIQVLEIHQNWKHQKFQEELLRKEVCNIVEAVQRNLDAWSKAYEDTSLSYIFLMNNHCHLYKALKGTSLGNLIGDSQLREHKKYKDYYASIYLRESWGMLPCLLGQEDETLFSGGRAMACSLVKKKLKAFNEALDGTYKKQSNWVVADENLRKRICQLVVDAIVPVYRSYIQKYEHFIEQDGIKNVKIYTEEGLVNMLSSMFQPKMGKCYSTNTRHSIDKKSEIVTSQFPSTTVVA</sequence>
<keyword evidence="3" id="KW-0653">Protein transport</keyword>
<keyword evidence="3" id="KW-0268">Exocytosis</keyword>
<dbReference type="GO" id="GO:0015031">
    <property type="term" value="P:protein transport"/>
    <property type="evidence" value="ECO:0007669"/>
    <property type="project" value="UniProtKB-KW"/>
</dbReference>
<dbReference type="AlphaFoldDB" id="A0AA38ZQN4"/>
<comment type="caution">
    <text evidence="5">The sequence shown here is derived from an EMBL/GenBank/DDBJ whole genome shotgun (WGS) entry which is preliminary data.</text>
</comment>
<evidence type="ECO:0000256" key="3">
    <source>
        <dbReference type="RuleBase" id="RU365026"/>
    </source>
</evidence>
<comment type="similarity">
    <text evidence="1 3">Belongs to the EXO70 family.</text>
</comment>
<dbReference type="InterPro" id="IPR004140">
    <property type="entry name" value="Exo70"/>
</dbReference>